<dbReference type="EMBL" id="NIDE01000001">
    <property type="protein sequence ID" value="OWK46579.1"/>
    <property type="molecule type" value="Genomic_DNA"/>
</dbReference>
<evidence type="ECO:0000313" key="2">
    <source>
        <dbReference type="Proteomes" id="UP000214646"/>
    </source>
</evidence>
<evidence type="ECO:0008006" key="3">
    <source>
        <dbReference type="Google" id="ProtNLM"/>
    </source>
</evidence>
<gene>
    <name evidence="1" type="ORF">FRUB_00278</name>
</gene>
<keyword evidence="2" id="KW-1185">Reference proteome</keyword>
<proteinExistence type="predicted"/>
<sequence>MTQLPAWFEPFPRFELTMKLPLLLIPFALVTVSAPAAAPTPIPDQPIAEKKELLFSDDFEGAVPAKVWHKVVPTFAVEKGTLKGTQTRDKNVPAADGKPAVTAHAAVHGLEIPTKDSVVEVKIKFEGATMIDVEFDDRKYTGAHYGHLCRAQVRLNGVTLIDERDGGMRNDIYEMKKDPAKKAEVAKLLVGRSATYPTKLETGRWYTLVVETVGDEMRVTIDGKPAGYLKSSGIAHPTKSKIELGVAGKDGLFDDIKVWNAEPAKR</sequence>
<name>A0A225EB20_9BACT</name>
<comment type="caution">
    <text evidence="1">The sequence shown here is derived from an EMBL/GenBank/DDBJ whole genome shotgun (WGS) entry which is preliminary data.</text>
</comment>
<evidence type="ECO:0000313" key="1">
    <source>
        <dbReference type="EMBL" id="OWK46579.1"/>
    </source>
</evidence>
<accession>A0A225EB20</accession>
<reference evidence="2" key="1">
    <citation type="submission" date="2017-06" db="EMBL/GenBank/DDBJ databases">
        <title>Genome analysis of Fimbriiglobus ruber SP5, the first member of the order Planctomycetales with confirmed chitinolytic capability.</title>
        <authorList>
            <person name="Ravin N.V."/>
            <person name="Rakitin A.L."/>
            <person name="Ivanova A.A."/>
            <person name="Beletsky A.V."/>
            <person name="Kulichevskaya I.S."/>
            <person name="Mardanov A.V."/>
            <person name="Dedysh S.N."/>
        </authorList>
    </citation>
    <scope>NUCLEOTIDE SEQUENCE [LARGE SCALE GENOMIC DNA]</scope>
    <source>
        <strain evidence="2">SP5</strain>
    </source>
</reference>
<dbReference type="Proteomes" id="UP000214646">
    <property type="component" value="Unassembled WGS sequence"/>
</dbReference>
<organism evidence="1 2">
    <name type="scientific">Fimbriiglobus ruber</name>
    <dbReference type="NCBI Taxonomy" id="1908690"/>
    <lineage>
        <taxon>Bacteria</taxon>
        <taxon>Pseudomonadati</taxon>
        <taxon>Planctomycetota</taxon>
        <taxon>Planctomycetia</taxon>
        <taxon>Gemmatales</taxon>
        <taxon>Gemmataceae</taxon>
        <taxon>Fimbriiglobus</taxon>
    </lineage>
</organism>
<dbReference type="AlphaFoldDB" id="A0A225EB20"/>
<dbReference type="Gene3D" id="2.60.120.560">
    <property type="entry name" value="Exo-inulinase, domain 1"/>
    <property type="match status" value="1"/>
</dbReference>
<protein>
    <recommendedName>
        <fullName evidence="3">3-keto-disaccharide hydrolase domain-containing protein</fullName>
    </recommendedName>
</protein>